<feature type="domain" description="Ig-like" evidence="2">
    <location>
        <begin position="269"/>
        <end position="351"/>
    </location>
</feature>
<dbReference type="AlphaFoldDB" id="A0AAV2RWY9"/>
<dbReference type="InterPro" id="IPR003599">
    <property type="entry name" value="Ig_sub"/>
</dbReference>
<proteinExistence type="predicted"/>
<evidence type="ECO:0000313" key="3">
    <source>
        <dbReference type="EMBL" id="CAL4145180.1"/>
    </source>
</evidence>
<dbReference type="PANTHER" id="PTHR13817:SF166">
    <property type="entry name" value="NEURONAL IGCAM-RELATED"/>
    <property type="match status" value="1"/>
</dbReference>
<dbReference type="SMART" id="SM00409">
    <property type="entry name" value="IG"/>
    <property type="match status" value="3"/>
</dbReference>
<dbReference type="InterPro" id="IPR036179">
    <property type="entry name" value="Ig-like_dom_sf"/>
</dbReference>
<dbReference type="InterPro" id="IPR007110">
    <property type="entry name" value="Ig-like_dom"/>
</dbReference>
<feature type="non-terminal residue" evidence="3">
    <location>
        <position position="352"/>
    </location>
</feature>
<dbReference type="SUPFAM" id="SSF48726">
    <property type="entry name" value="Immunoglobulin"/>
    <property type="match status" value="3"/>
</dbReference>
<keyword evidence="4" id="KW-1185">Reference proteome</keyword>
<dbReference type="InterPro" id="IPR013783">
    <property type="entry name" value="Ig-like_fold"/>
</dbReference>
<evidence type="ECO:0000259" key="2">
    <source>
        <dbReference type="PROSITE" id="PS50835"/>
    </source>
</evidence>
<sequence>MSGAYPNMRKISDSGNDQCSIVITNVTTAHGGDWTCNVLTSEQNLTASKALSIDNTVILSDGSETLLYVGQEATLVCYIPNVTRKCHWKHYRHIYHMSDVAAGIFTDLKAASNSSNNQCSLSIKSISKIHHGIWTCAEEFKQPHSSNMTLKVEMNKLNFDASDIYVYIGQEIMLECGVNGILRSCHWEHADQIYKISEIRAGSHTNMKIASKSDYDQCSILITSFNDEHEGEWTCLVQTSGQNFTSSRNLTVEMNKLNFDASDIYVYIGQEIMLECGVNGILRSCHWEHADQIYKISEIRAGSHTNMKIASKSDYDQCSILITSFNDEHEGEWTCLVQTSGKNFTSSRNLTV</sequence>
<evidence type="ECO:0000313" key="4">
    <source>
        <dbReference type="Proteomes" id="UP001497623"/>
    </source>
</evidence>
<protein>
    <recommendedName>
        <fullName evidence="2">Ig-like domain-containing protein</fullName>
    </recommendedName>
</protein>
<reference evidence="3 4" key="1">
    <citation type="submission" date="2024-05" db="EMBL/GenBank/DDBJ databases">
        <authorList>
            <person name="Wallberg A."/>
        </authorList>
    </citation>
    <scope>NUCLEOTIDE SEQUENCE [LARGE SCALE GENOMIC DNA]</scope>
</reference>
<dbReference type="Gene3D" id="2.60.40.10">
    <property type="entry name" value="Immunoglobulins"/>
    <property type="match status" value="3"/>
</dbReference>
<dbReference type="PROSITE" id="PS50835">
    <property type="entry name" value="IG_LIKE"/>
    <property type="match status" value="2"/>
</dbReference>
<accession>A0AAV2RWY9</accession>
<keyword evidence="1" id="KW-0677">Repeat</keyword>
<dbReference type="PANTHER" id="PTHR13817">
    <property type="entry name" value="TITIN"/>
    <property type="match status" value="1"/>
</dbReference>
<evidence type="ECO:0000256" key="1">
    <source>
        <dbReference type="ARBA" id="ARBA00022737"/>
    </source>
</evidence>
<dbReference type="EMBL" id="CAXKWB010034669">
    <property type="protein sequence ID" value="CAL4145180.1"/>
    <property type="molecule type" value="Genomic_DNA"/>
</dbReference>
<feature type="domain" description="Ig-like" evidence="2">
    <location>
        <begin position="143"/>
        <end position="251"/>
    </location>
</feature>
<organism evidence="3 4">
    <name type="scientific">Meganyctiphanes norvegica</name>
    <name type="common">Northern krill</name>
    <name type="synonym">Thysanopoda norvegica</name>
    <dbReference type="NCBI Taxonomy" id="48144"/>
    <lineage>
        <taxon>Eukaryota</taxon>
        <taxon>Metazoa</taxon>
        <taxon>Ecdysozoa</taxon>
        <taxon>Arthropoda</taxon>
        <taxon>Crustacea</taxon>
        <taxon>Multicrustacea</taxon>
        <taxon>Malacostraca</taxon>
        <taxon>Eumalacostraca</taxon>
        <taxon>Eucarida</taxon>
        <taxon>Euphausiacea</taxon>
        <taxon>Euphausiidae</taxon>
        <taxon>Meganyctiphanes</taxon>
    </lineage>
</organism>
<gene>
    <name evidence="3" type="ORF">MNOR_LOCUS29622</name>
</gene>
<comment type="caution">
    <text evidence="3">The sequence shown here is derived from an EMBL/GenBank/DDBJ whole genome shotgun (WGS) entry which is preliminary data.</text>
</comment>
<dbReference type="Proteomes" id="UP001497623">
    <property type="component" value="Unassembled WGS sequence"/>
</dbReference>
<name>A0AAV2RWY9_MEGNR</name>
<dbReference type="InterPro" id="IPR050964">
    <property type="entry name" value="Striated_Muscle_Regulatory"/>
</dbReference>